<evidence type="ECO:0000256" key="5">
    <source>
        <dbReference type="SAM" id="Phobius"/>
    </source>
</evidence>
<dbReference type="GO" id="GO:0004888">
    <property type="term" value="F:transmembrane signaling receptor activity"/>
    <property type="evidence" value="ECO:0007669"/>
    <property type="project" value="InterPro"/>
</dbReference>
<dbReference type="GO" id="GO:0007165">
    <property type="term" value="P:signal transduction"/>
    <property type="evidence" value="ECO:0007669"/>
    <property type="project" value="UniProtKB-KW"/>
</dbReference>
<dbReference type="SMART" id="SM00283">
    <property type="entry name" value="MA"/>
    <property type="match status" value="1"/>
</dbReference>
<dbReference type="PRINTS" id="PR00260">
    <property type="entry name" value="CHEMTRNSDUCR"/>
</dbReference>
<proteinExistence type="inferred from homology"/>
<dbReference type="Proteomes" id="UP000824263">
    <property type="component" value="Unassembled WGS sequence"/>
</dbReference>
<evidence type="ECO:0000313" key="7">
    <source>
        <dbReference type="EMBL" id="HIW84129.1"/>
    </source>
</evidence>
<dbReference type="PANTHER" id="PTHR43531">
    <property type="entry name" value="PROTEIN ICFG"/>
    <property type="match status" value="1"/>
</dbReference>
<dbReference type="CDD" id="cd11386">
    <property type="entry name" value="MCP_signal"/>
    <property type="match status" value="1"/>
</dbReference>
<dbReference type="Gene3D" id="1.10.287.950">
    <property type="entry name" value="Methyl-accepting chemotaxis protein"/>
    <property type="match status" value="1"/>
</dbReference>
<name>A0A9D1RAT7_9FIRM</name>
<evidence type="ECO:0000256" key="4">
    <source>
        <dbReference type="SAM" id="MobiDB-lite"/>
    </source>
</evidence>
<evidence type="ECO:0000256" key="2">
    <source>
        <dbReference type="ARBA" id="ARBA00029447"/>
    </source>
</evidence>
<organism evidence="7 8">
    <name type="scientific">Candidatus Dorea gallistercoris</name>
    <dbReference type="NCBI Taxonomy" id="2838542"/>
    <lineage>
        <taxon>Bacteria</taxon>
        <taxon>Bacillati</taxon>
        <taxon>Bacillota</taxon>
        <taxon>Clostridia</taxon>
        <taxon>Lachnospirales</taxon>
        <taxon>Lachnospiraceae</taxon>
        <taxon>Dorea</taxon>
    </lineage>
</organism>
<comment type="caution">
    <text evidence="7">The sequence shown here is derived from an EMBL/GenBank/DDBJ whole genome shotgun (WGS) entry which is preliminary data.</text>
</comment>
<dbReference type="PANTHER" id="PTHR43531:SF11">
    <property type="entry name" value="METHYL-ACCEPTING CHEMOTAXIS PROTEIN 3"/>
    <property type="match status" value="1"/>
</dbReference>
<keyword evidence="1" id="KW-0145">Chemotaxis</keyword>
<evidence type="ECO:0000259" key="6">
    <source>
        <dbReference type="PROSITE" id="PS50111"/>
    </source>
</evidence>
<dbReference type="PROSITE" id="PS50111">
    <property type="entry name" value="CHEMOTAXIS_TRANSDUC_2"/>
    <property type="match status" value="1"/>
</dbReference>
<feature type="domain" description="Methyl-accepting transducer" evidence="6">
    <location>
        <begin position="177"/>
        <end position="406"/>
    </location>
</feature>
<dbReference type="InterPro" id="IPR004089">
    <property type="entry name" value="MCPsignal_dom"/>
</dbReference>
<dbReference type="EMBL" id="DXGF01000133">
    <property type="protein sequence ID" value="HIW84129.1"/>
    <property type="molecule type" value="Genomic_DNA"/>
</dbReference>
<evidence type="ECO:0000313" key="8">
    <source>
        <dbReference type="Proteomes" id="UP000824263"/>
    </source>
</evidence>
<keyword evidence="5" id="KW-0472">Membrane</keyword>
<keyword evidence="5" id="KW-0812">Transmembrane</keyword>
<comment type="similarity">
    <text evidence="2">Belongs to the methyl-accepting chemotaxis (MCP) protein family.</text>
</comment>
<reference evidence="7" key="1">
    <citation type="journal article" date="2021" name="PeerJ">
        <title>Extensive microbial diversity within the chicken gut microbiome revealed by metagenomics and culture.</title>
        <authorList>
            <person name="Gilroy R."/>
            <person name="Ravi A."/>
            <person name="Getino M."/>
            <person name="Pursley I."/>
            <person name="Horton D.L."/>
            <person name="Alikhan N.F."/>
            <person name="Baker D."/>
            <person name="Gharbi K."/>
            <person name="Hall N."/>
            <person name="Watson M."/>
            <person name="Adriaenssens E.M."/>
            <person name="Foster-Nyarko E."/>
            <person name="Jarju S."/>
            <person name="Secka A."/>
            <person name="Antonio M."/>
            <person name="Oren A."/>
            <person name="Chaudhuri R.R."/>
            <person name="La Ragione R."/>
            <person name="Hildebrand F."/>
            <person name="Pallen M.J."/>
        </authorList>
    </citation>
    <scope>NUCLEOTIDE SEQUENCE</scope>
    <source>
        <strain evidence="7">ChiSxjej1B13-11762</strain>
    </source>
</reference>
<dbReference type="Gene3D" id="6.10.340.10">
    <property type="match status" value="1"/>
</dbReference>
<feature type="region of interest" description="Disordered" evidence="4">
    <location>
        <begin position="441"/>
        <end position="476"/>
    </location>
</feature>
<keyword evidence="5" id="KW-1133">Transmembrane helix</keyword>
<protein>
    <submittedName>
        <fullName evidence="7">Methyl-accepting chemotaxis protein</fullName>
    </submittedName>
</protein>
<sequence length="476" mass="50633">MYQNKGEKTLRHQLLAGCILLSIAGWVAAIIGIYISISDAGGFVFSIPLLLEFLMLAATLIMTVLFVRFAKKRLFIPLSACTERLRILAQGDVDTPVPDCESSGEVESLLKSTDKIVWALKSIIKDETRILHAMSEGDFTVSSECRELYVNSFQPLLTALQAICFRLSTSLQQIQESATQVDAGANQVATGAQALSQGATEQASSVEELAATINDISSQVTESAENAATASNLANSVGSDMMDSNLHMSEMTNAMAEIKETSNQINKIIKTIEDIAFQTNILALNAAVEAARAGSAGKGFAVVAEEVRNLAGKSQDAAQDTTVMIQNAISAVEKGIKIADETAESMNKVVANAQLVVDQISSISETSKTQADAISQVTTGIDQISSVIQTNSATAQESAAASEELSGQADLLKEVLHQYKIRSKAELDQMMALGNGTTSVFNRSQLQESDDPSPAVTETPPAPAAPTAFVPNNEKY</sequence>
<keyword evidence="3" id="KW-0807">Transducer</keyword>
<evidence type="ECO:0000256" key="1">
    <source>
        <dbReference type="ARBA" id="ARBA00022500"/>
    </source>
</evidence>
<feature type="transmembrane region" description="Helical" evidence="5">
    <location>
        <begin position="43"/>
        <end position="67"/>
    </location>
</feature>
<dbReference type="InterPro" id="IPR051310">
    <property type="entry name" value="MCP_chemotaxis"/>
</dbReference>
<accession>A0A9D1RAT7</accession>
<feature type="compositionally biased region" description="Low complexity" evidence="4">
    <location>
        <begin position="452"/>
        <end position="476"/>
    </location>
</feature>
<feature type="transmembrane region" description="Helical" evidence="5">
    <location>
        <begin position="12"/>
        <end position="37"/>
    </location>
</feature>
<dbReference type="InterPro" id="IPR004090">
    <property type="entry name" value="Chemotax_Me-accpt_rcpt"/>
</dbReference>
<reference evidence="7" key="2">
    <citation type="submission" date="2021-04" db="EMBL/GenBank/DDBJ databases">
        <authorList>
            <person name="Gilroy R."/>
        </authorList>
    </citation>
    <scope>NUCLEOTIDE SEQUENCE</scope>
    <source>
        <strain evidence="7">ChiSxjej1B13-11762</strain>
    </source>
</reference>
<dbReference type="AlphaFoldDB" id="A0A9D1RAT7"/>
<dbReference type="GO" id="GO:0006935">
    <property type="term" value="P:chemotaxis"/>
    <property type="evidence" value="ECO:0007669"/>
    <property type="project" value="UniProtKB-KW"/>
</dbReference>
<gene>
    <name evidence="7" type="ORF">H9873_07400</name>
</gene>
<dbReference type="SUPFAM" id="SSF58104">
    <property type="entry name" value="Methyl-accepting chemotaxis protein (MCP) signaling domain"/>
    <property type="match status" value="1"/>
</dbReference>
<evidence type="ECO:0000256" key="3">
    <source>
        <dbReference type="PROSITE-ProRule" id="PRU00284"/>
    </source>
</evidence>
<dbReference type="GO" id="GO:0005886">
    <property type="term" value="C:plasma membrane"/>
    <property type="evidence" value="ECO:0007669"/>
    <property type="project" value="TreeGrafter"/>
</dbReference>
<dbReference type="Pfam" id="PF00015">
    <property type="entry name" value="MCPsignal"/>
    <property type="match status" value="1"/>
</dbReference>